<dbReference type="AlphaFoldDB" id="A0A9P5SSH0"/>
<proteinExistence type="predicted"/>
<dbReference type="InterPro" id="IPR036612">
    <property type="entry name" value="KH_dom_type_1_sf"/>
</dbReference>
<evidence type="ECO:0000259" key="1">
    <source>
        <dbReference type="SMART" id="SM00322"/>
    </source>
</evidence>
<dbReference type="SUPFAM" id="SSF54791">
    <property type="entry name" value="Eukaryotic type KH-domain (KH-domain type I)"/>
    <property type="match status" value="1"/>
</dbReference>
<evidence type="ECO:0000313" key="3">
    <source>
        <dbReference type="Proteomes" id="UP000696485"/>
    </source>
</evidence>
<dbReference type="EMBL" id="JAAAUY010000118">
    <property type="protein sequence ID" value="KAF9335051.1"/>
    <property type="molecule type" value="Genomic_DNA"/>
</dbReference>
<dbReference type="Proteomes" id="UP000696485">
    <property type="component" value="Unassembled WGS sequence"/>
</dbReference>
<dbReference type="SMART" id="SM00322">
    <property type="entry name" value="KH"/>
    <property type="match status" value="1"/>
</dbReference>
<dbReference type="GO" id="GO:0003723">
    <property type="term" value="F:RNA binding"/>
    <property type="evidence" value="ECO:0007669"/>
    <property type="project" value="InterPro"/>
</dbReference>
<reference evidence="2" key="1">
    <citation type="journal article" date="2020" name="Fungal Divers.">
        <title>Resolving the Mortierellaceae phylogeny through synthesis of multi-gene phylogenetics and phylogenomics.</title>
        <authorList>
            <person name="Vandepol N."/>
            <person name="Liber J."/>
            <person name="Desiro A."/>
            <person name="Na H."/>
            <person name="Kennedy M."/>
            <person name="Barry K."/>
            <person name="Grigoriev I.V."/>
            <person name="Miller A.N."/>
            <person name="O'Donnell K."/>
            <person name="Stajich J.E."/>
            <person name="Bonito G."/>
        </authorList>
    </citation>
    <scope>NUCLEOTIDE SEQUENCE</scope>
    <source>
        <strain evidence="2">NVP1</strain>
    </source>
</reference>
<gene>
    <name evidence="2" type="ORF">BG006_000978</name>
</gene>
<dbReference type="Gene3D" id="3.30.1370.10">
    <property type="entry name" value="K Homology domain, type 1"/>
    <property type="match status" value="1"/>
</dbReference>
<protein>
    <recommendedName>
        <fullName evidence="1">K Homology domain-containing protein</fullName>
    </recommendedName>
</protein>
<comment type="caution">
    <text evidence="2">The sequence shown here is derived from an EMBL/GenBank/DDBJ whole genome shotgun (WGS) entry which is preliminary data.</text>
</comment>
<organism evidence="2 3">
    <name type="scientific">Podila minutissima</name>
    <dbReference type="NCBI Taxonomy" id="64525"/>
    <lineage>
        <taxon>Eukaryota</taxon>
        <taxon>Fungi</taxon>
        <taxon>Fungi incertae sedis</taxon>
        <taxon>Mucoromycota</taxon>
        <taxon>Mortierellomycotina</taxon>
        <taxon>Mortierellomycetes</taxon>
        <taxon>Mortierellales</taxon>
        <taxon>Mortierellaceae</taxon>
        <taxon>Podila</taxon>
    </lineage>
</organism>
<sequence length="422" mass="48131">MLALAMEASVRNGGPDPNKLPAQEYINQCTHIIAKENPKVAVRLVFRSCQLPSGPREREQYMWHFRNKYYIETFLSPHERENRIMPQDDVVLTMSGALDSVLDAARELLDDQAPKPRGFFMWKVCVLAPRRMHYLLVGEWDPALVYDENEDMAESSIPELRRVLGRRYGPGSTEEILVTLESPRLDHIVDALRIVAATQEVYKRAYDPFRIKLYGGGRESRIPTTLSSHAAVFQRAGKMHPDVPVGYLVRAEMQSRQQMMEPYRFHLQLMLSSDMVQSVIGLRGARIKDICQSTQAQLCISPNRLCNIRCCDICARNHERIIAAAMAVLRLLIDKGLGGWQLRVYIPQRVSQVLGDPATKLDLKRSKARIEIQTLEQAENYTRQRERLQPSETEFVATVTSDSDAVGLKCALSRILSTMYRD</sequence>
<accession>A0A9P5SSH0</accession>
<name>A0A9P5SSH0_9FUNG</name>
<keyword evidence="3" id="KW-1185">Reference proteome</keyword>
<evidence type="ECO:0000313" key="2">
    <source>
        <dbReference type="EMBL" id="KAF9335051.1"/>
    </source>
</evidence>
<feature type="domain" description="K Homology" evidence="1">
    <location>
        <begin position="263"/>
        <end position="333"/>
    </location>
</feature>
<dbReference type="InterPro" id="IPR004087">
    <property type="entry name" value="KH_dom"/>
</dbReference>